<dbReference type="GO" id="GO:0006424">
    <property type="term" value="P:glutamyl-tRNA aminoacylation"/>
    <property type="evidence" value="ECO:0007669"/>
    <property type="project" value="TreeGrafter"/>
</dbReference>
<feature type="compositionally biased region" description="Acidic residues" evidence="8">
    <location>
        <begin position="378"/>
        <end position="388"/>
    </location>
</feature>
<evidence type="ECO:0000256" key="7">
    <source>
        <dbReference type="RuleBase" id="RU363037"/>
    </source>
</evidence>
<name>A0A948TI37_9GAMM</name>
<protein>
    <recommendedName>
        <fullName evidence="9">Glutamyl/glutaminyl-tRNA synthetase class Ib catalytic domain-containing protein</fullName>
    </recommendedName>
</protein>
<evidence type="ECO:0000256" key="4">
    <source>
        <dbReference type="ARBA" id="ARBA00022833"/>
    </source>
</evidence>
<keyword evidence="6 7" id="KW-0030">Aminoacyl-tRNA synthetase</keyword>
<keyword evidence="2" id="KW-0479">Metal-binding</keyword>
<evidence type="ECO:0000256" key="6">
    <source>
        <dbReference type="ARBA" id="ARBA00023146"/>
    </source>
</evidence>
<evidence type="ECO:0000259" key="9">
    <source>
        <dbReference type="Pfam" id="PF00749"/>
    </source>
</evidence>
<evidence type="ECO:0000256" key="3">
    <source>
        <dbReference type="ARBA" id="ARBA00022741"/>
    </source>
</evidence>
<reference evidence="10" key="1">
    <citation type="journal article" date="2021" name="PeerJ">
        <title>Extensive microbial diversity within the chicken gut microbiome revealed by metagenomics and culture.</title>
        <authorList>
            <person name="Gilroy R."/>
            <person name="Ravi A."/>
            <person name="Getino M."/>
            <person name="Pursley I."/>
            <person name="Horton D.L."/>
            <person name="Alikhan N.F."/>
            <person name="Baker D."/>
            <person name="Gharbi K."/>
            <person name="Hall N."/>
            <person name="Watson M."/>
            <person name="Adriaenssens E.M."/>
            <person name="Foster-Nyarko E."/>
            <person name="Jarju S."/>
            <person name="Secka A."/>
            <person name="Antonio M."/>
            <person name="Oren A."/>
            <person name="Chaudhuri R.R."/>
            <person name="La Ragione R."/>
            <person name="Hildebrand F."/>
            <person name="Pallen M.J."/>
        </authorList>
    </citation>
    <scope>NUCLEOTIDE SEQUENCE</scope>
    <source>
        <strain evidence="10">378</strain>
    </source>
</reference>
<dbReference type="GO" id="GO:0004818">
    <property type="term" value="F:glutamate-tRNA ligase activity"/>
    <property type="evidence" value="ECO:0007669"/>
    <property type="project" value="TreeGrafter"/>
</dbReference>
<evidence type="ECO:0000256" key="5">
    <source>
        <dbReference type="ARBA" id="ARBA00022840"/>
    </source>
</evidence>
<keyword evidence="5 7" id="KW-0067">ATP-binding</keyword>
<dbReference type="Gene3D" id="3.40.50.620">
    <property type="entry name" value="HUPs"/>
    <property type="match status" value="1"/>
</dbReference>
<gene>
    <name evidence="10" type="ORF">H9847_10780</name>
</gene>
<comment type="caution">
    <text evidence="10">The sequence shown here is derived from an EMBL/GenBank/DDBJ whole genome shotgun (WGS) entry which is preliminary data.</text>
</comment>
<keyword evidence="4" id="KW-0862">Zinc</keyword>
<evidence type="ECO:0000313" key="11">
    <source>
        <dbReference type="Proteomes" id="UP000733611"/>
    </source>
</evidence>
<evidence type="ECO:0000256" key="1">
    <source>
        <dbReference type="ARBA" id="ARBA00022598"/>
    </source>
</evidence>
<evidence type="ECO:0000256" key="8">
    <source>
        <dbReference type="SAM" id="MobiDB-lite"/>
    </source>
</evidence>
<evidence type="ECO:0000313" key="10">
    <source>
        <dbReference type="EMBL" id="MBU3845326.1"/>
    </source>
</evidence>
<feature type="region of interest" description="Disordered" evidence="8">
    <location>
        <begin position="378"/>
        <end position="397"/>
    </location>
</feature>
<feature type="domain" description="Glutamyl/glutaminyl-tRNA synthetase class Ib catalytic" evidence="9">
    <location>
        <begin position="19"/>
        <end position="266"/>
    </location>
</feature>
<dbReference type="GO" id="GO:0005524">
    <property type="term" value="F:ATP binding"/>
    <property type="evidence" value="ECO:0007669"/>
    <property type="project" value="UniProtKB-KW"/>
</dbReference>
<dbReference type="Pfam" id="PF00749">
    <property type="entry name" value="tRNA-synt_1c"/>
    <property type="match status" value="1"/>
</dbReference>
<dbReference type="PANTHER" id="PTHR43311">
    <property type="entry name" value="GLUTAMATE--TRNA LIGASE"/>
    <property type="match status" value="1"/>
</dbReference>
<dbReference type="Proteomes" id="UP000733611">
    <property type="component" value="Unassembled WGS sequence"/>
</dbReference>
<proteinExistence type="inferred from homology"/>
<accession>A0A948TI37</accession>
<dbReference type="InterPro" id="IPR000924">
    <property type="entry name" value="Glu/Gln-tRNA-synth"/>
</dbReference>
<dbReference type="InterPro" id="IPR014729">
    <property type="entry name" value="Rossmann-like_a/b/a_fold"/>
</dbReference>
<evidence type="ECO:0000256" key="2">
    <source>
        <dbReference type="ARBA" id="ARBA00022723"/>
    </source>
</evidence>
<reference evidence="10" key="2">
    <citation type="submission" date="2021-04" db="EMBL/GenBank/DDBJ databases">
        <authorList>
            <person name="Gilroy R."/>
        </authorList>
    </citation>
    <scope>NUCLEOTIDE SEQUENCE</scope>
    <source>
        <strain evidence="10">378</strain>
    </source>
</reference>
<sequence length="469" mass="53035">MSDSFSLYSPDFPNDYCGRFAPSPSGHLHLGSLFTAYAAYWRSLEQHGTFLIRIEDLDFPRCPRPNIPLLCQELQLFGLHSDKKVRVQSEHLGEYHRSIQTLLSNDFAYFCTCTRAQSKEQPCTCWLSNKQARIRTKITLDPDTPHSCKVNITPYLESEELQSFTDANLGVVRQSDLEHSLNPYLTLERADGIIAYNLAVVIDDIEQEITEVVRGADMLDATFLQLPLYELDSVEPPVFCHIPLITDSSGRKLSKQNHAPAVFADYTPRTSTLLCLQLLQESVYHELLQQEDVVTLLQDLEQCEESLTALITDEVSTTLQKKLKAQLRKLAPKEKDEALALLTPTGLTNMLLLVATQAQQAEQAAQREDDYFLDEYDDDDEWADEDDGASSSDSGRENWPQVYYEGIATGTYGPWSKLLALWSRALGEASWQQAQELTATYYALLTRLHTEVIGPHFQVHALPKKPIVL</sequence>
<organism evidence="10 11">
    <name type="scientific">Candidatus Anaerobiospirillum pullicola</name>
    <dbReference type="NCBI Taxonomy" id="2838451"/>
    <lineage>
        <taxon>Bacteria</taxon>
        <taxon>Pseudomonadati</taxon>
        <taxon>Pseudomonadota</taxon>
        <taxon>Gammaproteobacteria</taxon>
        <taxon>Aeromonadales</taxon>
        <taxon>Succinivibrionaceae</taxon>
        <taxon>Anaerobiospirillum</taxon>
    </lineage>
</organism>
<keyword evidence="1 7" id="KW-0436">Ligase</keyword>
<keyword evidence="7" id="KW-0648">Protein biosynthesis</keyword>
<dbReference type="AlphaFoldDB" id="A0A948TI37"/>
<dbReference type="SUPFAM" id="SSF52374">
    <property type="entry name" value="Nucleotidylyl transferase"/>
    <property type="match status" value="1"/>
</dbReference>
<dbReference type="InterPro" id="IPR020058">
    <property type="entry name" value="Glu/Gln-tRNA-synth_Ib_cat-dom"/>
</dbReference>
<keyword evidence="3 7" id="KW-0547">Nucleotide-binding</keyword>
<dbReference type="InterPro" id="IPR049940">
    <property type="entry name" value="GluQ/Sye"/>
</dbReference>
<dbReference type="PRINTS" id="PR00987">
    <property type="entry name" value="TRNASYNTHGLU"/>
</dbReference>
<dbReference type="GO" id="GO:0005829">
    <property type="term" value="C:cytosol"/>
    <property type="evidence" value="ECO:0007669"/>
    <property type="project" value="TreeGrafter"/>
</dbReference>
<dbReference type="PANTHER" id="PTHR43311:SF1">
    <property type="entry name" value="GLUTAMYL-Q TRNA(ASP) SYNTHETASE"/>
    <property type="match status" value="1"/>
</dbReference>
<dbReference type="EMBL" id="JAHLFE010000222">
    <property type="protein sequence ID" value="MBU3845326.1"/>
    <property type="molecule type" value="Genomic_DNA"/>
</dbReference>
<comment type="similarity">
    <text evidence="7">Belongs to the class-I aminoacyl-tRNA synthetase family.</text>
</comment>